<dbReference type="InterPro" id="IPR035093">
    <property type="entry name" value="RelE/ParE_toxin_dom_sf"/>
</dbReference>
<dbReference type="Proteomes" id="UP000319004">
    <property type="component" value="Chromosome"/>
</dbReference>
<protein>
    <submittedName>
        <fullName evidence="2">Plasmid stabilization system protein</fullName>
    </submittedName>
</protein>
<dbReference type="InterPro" id="IPR007712">
    <property type="entry name" value="RelE/ParE_toxin"/>
</dbReference>
<evidence type="ECO:0000313" key="2">
    <source>
        <dbReference type="EMBL" id="QDV41732.1"/>
    </source>
</evidence>
<dbReference type="EMBL" id="CP037423">
    <property type="protein sequence ID" value="QDV41732.1"/>
    <property type="molecule type" value="Genomic_DNA"/>
</dbReference>
<organism evidence="2 3">
    <name type="scientific">Stieleria neptunia</name>
    <dbReference type="NCBI Taxonomy" id="2527979"/>
    <lineage>
        <taxon>Bacteria</taxon>
        <taxon>Pseudomonadati</taxon>
        <taxon>Planctomycetota</taxon>
        <taxon>Planctomycetia</taxon>
        <taxon>Pirellulales</taxon>
        <taxon>Pirellulaceae</taxon>
        <taxon>Stieleria</taxon>
    </lineage>
</organism>
<dbReference type="RefSeq" id="WP_145385408.1">
    <property type="nucleotide sequence ID" value="NZ_CP037423.1"/>
</dbReference>
<dbReference type="KEGG" id="snep:Enr13x_15750"/>
<proteinExistence type="predicted"/>
<sequence>MPERKVPHRRRLAIDDIAGHSRYIAESNLDSALRILDAIEATVEMLCQYPEAGGVVPITRPEAKGLRAKLVNGFGDYVVLYFVTAETIDITRVIRGGQEIDQIALQSR</sequence>
<evidence type="ECO:0000256" key="1">
    <source>
        <dbReference type="ARBA" id="ARBA00022649"/>
    </source>
</evidence>
<reference evidence="2 3" key="1">
    <citation type="submission" date="2019-03" db="EMBL/GenBank/DDBJ databases">
        <title>Deep-cultivation of Planctomycetes and their phenomic and genomic characterization uncovers novel biology.</title>
        <authorList>
            <person name="Wiegand S."/>
            <person name="Jogler M."/>
            <person name="Boedeker C."/>
            <person name="Pinto D."/>
            <person name="Vollmers J."/>
            <person name="Rivas-Marin E."/>
            <person name="Kohn T."/>
            <person name="Peeters S.H."/>
            <person name="Heuer A."/>
            <person name="Rast P."/>
            <person name="Oberbeckmann S."/>
            <person name="Bunk B."/>
            <person name="Jeske O."/>
            <person name="Meyerdierks A."/>
            <person name="Storesund J.E."/>
            <person name="Kallscheuer N."/>
            <person name="Luecker S."/>
            <person name="Lage O.M."/>
            <person name="Pohl T."/>
            <person name="Merkel B.J."/>
            <person name="Hornburger P."/>
            <person name="Mueller R.-W."/>
            <person name="Bruemmer F."/>
            <person name="Labrenz M."/>
            <person name="Spormann A.M."/>
            <person name="Op den Camp H."/>
            <person name="Overmann J."/>
            <person name="Amann R."/>
            <person name="Jetten M.S.M."/>
            <person name="Mascher T."/>
            <person name="Medema M.H."/>
            <person name="Devos D.P."/>
            <person name="Kaster A.-K."/>
            <person name="Ovreas L."/>
            <person name="Rohde M."/>
            <person name="Galperin M.Y."/>
            <person name="Jogler C."/>
        </authorList>
    </citation>
    <scope>NUCLEOTIDE SEQUENCE [LARGE SCALE GENOMIC DNA]</scope>
    <source>
        <strain evidence="2 3">Enr13</strain>
    </source>
</reference>
<name>A0A518HLK1_9BACT</name>
<accession>A0A518HLK1</accession>
<keyword evidence="3" id="KW-1185">Reference proteome</keyword>
<dbReference type="Pfam" id="PF05016">
    <property type="entry name" value="ParE_toxin"/>
    <property type="match status" value="1"/>
</dbReference>
<dbReference type="Gene3D" id="3.30.2310.20">
    <property type="entry name" value="RelE-like"/>
    <property type="match status" value="1"/>
</dbReference>
<gene>
    <name evidence="2" type="ORF">Enr13x_15750</name>
</gene>
<evidence type="ECO:0000313" key="3">
    <source>
        <dbReference type="Proteomes" id="UP000319004"/>
    </source>
</evidence>
<dbReference type="OrthoDB" id="9798046at2"/>
<keyword evidence="1" id="KW-1277">Toxin-antitoxin system</keyword>
<dbReference type="AlphaFoldDB" id="A0A518HLK1"/>